<gene>
    <name evidence="4" type="ORF">A3843_15250</name>
</gene>
<comment type="caution">
    <text evidence="4">The sequence shown here is derived from an EMBL/GenBank/DDBJ whole genome shotgun (WGS) entry which is preliminary data.</text>
</comment>
<keyword evidence="3" id="KW-0694">RNA-binding</keyword>
<dbReference type="STRING" id="197461.A3843_15250"/>
<keyword evidence="4" id="KW-0966">Cell projection</keyword>
<keyword evidence="2" id="KW-1005">Bacterial flagellum biogenesis</keyword>
<sequence>MRIHLRAGEKVFVNGAVLSFDQKTTINLLNDATFLLESHVMQPEETTTPLRQLYFVVQNALIDPSSEPQVLALYKDMIAALRRAVSNLDIHEGLDRVEDQMKRGRFFETLKTLRKLFKVEADVLASGDLPADMPSIDHVRGQAA</sequence>
<dbReference type="EMBL" id="LVVZ01000022">
    <property type="protein sequence ID" value="OKL43083.1"/>
    <property type="molecule type" value="Genomic_DNA"/>
</dbReference>
<evidence type="ECO:0000256" key="2">
    <source>
        <dbReference type="ARBA" id="ARBA00022795"/>
    </source>
</evidence>
<dbReference type="RefSeq" id="WP_028482869.1">
    <property type="nucleotide sequence ID" value="NZ_LVVZ01000022.1"/>
</dbReference>
<keyword evidence="5" id="KW-1185">Reference proteome</keyword>
<keyword evidence="1" id="KW-0678">Repressor</keyword>
<name>A0A1U7JEC1_9HYPH</name>
<keyword evidence="4" id="KW-0969">Cilium</keyword>
<keyword evidence="4" id="KW-0282">Flagellum</keyword>
<accession>A0A1U7JEC1</accession>
<proteinExistence type="predicted"/>
<protein>
    <submittedName>
        <fullName evidence="4">Flagellar biosynthesis repressor</fullName>
    </submittedName>
</protein>
<dbReference type="GO" id="GO:0006402">
    <property type="term" value="P:mRNA catabolic process"/>
    <property type="evidence" value="ECO:0007669"/>
    <property type="project" value="InterPro"/>
</dbReference>
<evidence type="ECO:0000256" key="1">
    <source>
        <dbReference type="ARBA" id="ARBA00022491"/>
    </source>
</evidence>
<evidence type="ECO:0000256" key="3">
    <source>
        <dbReference type="ARBA" id="ARBA00022884"/>
    </source>
</evidence>
<dbReference type="Proteomes" id="UP000185783">
    <property type="component" value="Unassembled WGS sequence"/>
</dbReference>
<dbReference type="AlphaFoldDB" id="A0A1U7JEC1"/>
<dbReference type="GO" id="GO:1902209">
    <property type="term" value="P:negative regulation of bacterial-type flagellum assembly"/>
    <property type="evidence" value="ECO:0007669"/>
    <property type="project" value="InterPro"/>
</dbReference>
<dbReference type="InterPro" id="IPR009967">
    <property type="entry name" value="Flagellum_FlbT"/>
</dbReference>
<dbReference type="PIRSF" id="PIRSF009533">
    <property type="entry name" value="FlbT"/>
    <property type="match status" value="1"/>
</dbReference>
<reference evidence="4 5" key="1">
    <citation type="submission" date="2016-03" db="EMBL/GenBank/DDBJ databases">
        <title>Genome sequence of Nesiotobacter sp. nov., a moderately halophilic alphaproteobacterium isolated from the Yellow Sea, China.</title>
        <authorList>
            <person name="Zhang G."/>
            <person name="Zhang R."/>
        </authorList>
    </citation>
    <scope>NUCLEOTIDE SEQUENCE [LARGE SCALE GENOMIC DNA]</scope>
    <source>
        <strain evidence="4 5">WB1-6</strain>
    </source>
</reference>
<organism evidence="4 5">
    <name type="scientific">Pseudovibrio exalbescens</name>
    <dbReference type="NCBI Taxonomy" id="197461"/>
    <lineage>
        <taxon>Bacteria</taxon>
        <taxon>Pseudomonadati</taxon>
        <taxon>Pseudomonadota</taxon>
        <taxon>Alphaproteobacteria</taxon>
        <taxon>Hyphomicrobiales</taxon>
        <taxon>Stappiaceae</taxon>
        <taxon>Pseudovibrio</taxon>
    </lineage>
</organism>
<dbReference type="GO" id="GO:0048027">
    <property type="term" value="F:mRNA 5'-UTR binding"/>
    <property type="evidence" value="ECO:0007669"/>
    <property type="project" value="InterPro"/>
</dbReference>
<evidence type="ECO:0000313" key="4">
    <source>
        <dbReference type="EMBL" id="OKL43083.1"/>
    </source>
</evidence>
<dbReference type="GO" id="GO:0044781">
    <property type="term" value="P:bacterial-type flagellum organization"/>
    <property type="evidence" value="ECO:0007669"/>
    <property type="project" value="UniProtKB-KW"/>
</dbReference>
<dbReference type="OrthoDB" id="7932924at2"/>
<dbReference type="NCBIfam" id="NF001995">
    <property type="entry name" value="PRK00794.1-1"/>
    <property type="match status" value="1"/>
</dbReference>
<dbReference type="Pfam" id="PF07378">
    <property type="entry name" value="FlbT"/>
    <property type="match status" value="1"/>
</dbReference>
<evidence type="ECO:0000313" key="5">
    <source>
        <dbReference type="Proteomes" id="UP000185783"/>
    </source>
</evidence>